<comment type="caution">
    <text evidence="1">The sequence shown here is derived from an EMBL/GenBank/DDBJ whole genome shotgun (WGS) entry which is preliminary data.</text>
</comment>
<protein>
    <recommendedName>
        <fullName evidence="3">Lipoprotein</fullName>
    </recommendedName>
</protein>
<sequence>MSTKILVTIFALGILAGCGKDKYATKPQLTYKKVNTKFLNSNETLTFTLGVTDAEGDLQDSLWVQEIVKGCPSGGFISKYRMPDFTGTKNLQGDIQVCYSYGLNLDCPPITHSSCVNRNDTATFKFWIQDKAKNKSDTVVSEQVVISK</sequence>
<keyword evidence="2" id="KW-1185">Reference proteome</keyword>
<dbReference type="RefSeq" id="WP_147202568.1">
    <property type="nucleotide sequence ID" value="NZ_BJYT01000002.1"/>
</dbReference>
<accession>A0A512B975</accession>
<evidence type="ECO:0000313" key="1">
    <source>
        <dbReference type="EMBL" id="GEO08512.1"/>
    </source>
</evidence>
<dbReference type="Proteomes" id="UP000321513">
    <property type="component" value="Unassembled WGS sequence"/>
</dbReference>
<name>A0A512B975_9BACT</name>
<organism evidence="1 2">
    <name type="scientific">Segetibacter aerophilus</name>
    <dbReference type="NCBI Taxonomy" id="670293"/>
    <lineage>
        <taxon>Bacteria</taxon>
        <taxon>Pseudomonadati</taxon>
        <taxon>Bacteroidota</taxon>
        <taxon>Chitinophagia</taxon>
        <taxon>Chitinophagales</taxon>
        <taxon>Chitinophagaceae</taxon>
        <taxon>Segetibacter</taxon>
    </lineage>
</organism>
<proteinExistence type="predicted"/>
<dbReference type="EMBL" id="BJYT01000002">
    <property type="protein sequence ID" value="GEO08512.1"/>
    <property type="molecule type" value="Genomic_DNA"/>
</dbReference>
<reference evidence="1 2" key="1">
    <citation type="submission" date="2019-07" db="EMBL/GenBank/DDBJ databases">
        <title>Whole genome shotgun sequence of Segetibacter aerophilus NBRC 106135.</title>
        <authorList>
            <person name="Hosoyama A."/>
            <person name="Uohara A."/>
            <person name="Ohji S."/>
            <person name="Ichikawa N."/>
        </authorList>
    </citation>
    <scope>NUCLEOTIDE SEQUENCE [LARGE SCALE GENOMIC DNA]</scope>
    <source>
        <strain evidence="1 2">NBRC 106135</strain>
    </source>
</reference>
<gene>
    <name evidence="1" type="ORF">SAE01_10080</name>
</gene>
<dbReference type="OrthoDB" id="658746at2"/>
<dbReference type="PROSITE" id="PS51257">
    <property type="entry name" value="PROKAR_LIPOPROTEIN"/>
    <property type="match status" value="1"/>
</dbReference>
<dbReference type="AlphaFoldDB" id="A0A512B975"/>
<evidence type="ECO:0000313" key="2">
    <source>
        <dbReference type="Proteomes" id="UP000321513"/>
    </source>
</evidence>
<evidence type="ECO:0008006" key="3">
    <source>
        <dbReference type="Google" id="ProtNLM"/>
    </source>
</evidence>